<dbReference type="GO" id="GO:0010468">
    <property type="term" value="P:regulation of gene expression"/>
    <property type="evidence" value="ECO:0007669"/>
    <property type="project" value="TreeGrafter"/>
</dbReference>
<organism evidence="4 5">
    <name type="scientific">Aspergillus calidoustus</name>
    <dbReference type="NCBI Taxonomy" id="454130"/>
    <lineage>
        <taxon>Eukaryota</taxon>
        <taxon>Fungi</taxon>
        <taxon>Dikarya</taxon>
        <taxon>Ascomycota</taxon>
        <taxon>Pezizomycotina</taxon>
        <taxon>Eurotiomycetes</taxon>
        <taxon>Eurotiomycetidae</taxon>
        <taxon>Eurotiales</taxon>
        <taxon>Aspergillaceae</taxon>
        <taxon>Aspergillus</taxon>
        <taxon>Aspergillus subgen. Nidulantes</taxon>
    </lineage>
</organism>
<evidence type="ECO:0000256" key="1">
    <source>
        <dbReference type="ARBA" id="ARBA00022737"/>
    </source>
</evidence>
<dbReference type="PANTHER" id="PTHR24124:SF14">
    <property type="entry name" value="CHROMOSOME UNDETERMINED SCAFFOLD_25, WHOLE GENOME SHOTGUN SEQUENCE"/>
    <property type="match status" value="1"/>
</dbReference>
<keyword evidence="1" id="KW-0677">Repeat</keyword>
<dbReference type="Pfam" id="PF13606">
    <property type="entry name" value="Ank_3"/>
    <property type="match status" value="1"/>
</dbReference>
<keyword evidence="2 3" id="KW-0040">ANK repeat</keyword>
<dbReference type="Proteomes" id="UP000054771">
    <property type="component" value="Unassembled WGS sequence"/>
</dbReference>
<feature type="repeat" description="ANK" evidence="3">
    <location>
        <begin position="20"/>
        <end position="48"/>
    </location>
</feature>
<dbReference type="PROSITE" id="PS50297">
    <property type="entry name" value="ANK_REP_REGION"/>
    <property type="match status" value="1"/>
</dbReference>
<proteinExistence type="predicted"/>
<reference evidence="5" key="1">
    <citation type="journal article" date="2016" name="Genome Announc.">
        <title>Draft genome sequences of fungus Aspergillus calidoustus.</title>
        <authorList>
            <person name="Horn F."/>
            <person name="Linde J."/>
            <person name="Mattern D.J."/>
            <person name="Walther G."/>
            <person name="Guthke R."/>
            <person name="Scherlach K."/>
            <person name="Martin K."/>
            <person name="Brakhage A.A."/>
            <person name="Petzke L."/>
            <person name="Valiante V."/>
        </authorList>
    </citation>
    <scope>NUCLEOTIDE SEQUENCE [LARGE SCALE GENOMIC DNA]</scope>
    <source>
        <strain evidence="5">SF006504</strain>
    </source>
</reference>
<sequence>MNRSRTLSIFPLLANPQKSDGQDPLFWAPEMRNEAMVRLLLNKGAAVDKPVYEKPPILFWARIFGHVPIVQLLLDNGAAATIKDKDGRTPLEWAEIKGHAEAVG</sequence>
<dbReference type="SMART" id="SM00248">
    <property type="entry name" value="ANK"/>
    <property type="match status" value="2"/>
</dbReference>
<dbReference type="EMBL" id="CDMC01000005">
    <property type="protein sequence ID" value="CEL05949.1"/>
    <property type="molecule type" value="Genomic_DNA"/>
</dbReference>
<gene>
    <name evidence="4" type="ORF">ASPCAL07061</name>
</gene>
<dbReference type="AlphaFoldDB" id="A0A0U5G4W3"/>
<dbReference type="OMA" id="WARIFGH"/>
<dbReference type="InterPro" id="IPR002110">
    <property type="entry name" value="Ankyrin_rpt"/>
</dbReference>
<dbReference type="PROSITE" id="PS50088">
    <property type="entry name" value="ANK_REPEAT"/>
    <property type="match status" value="1"/>
</dbReference>
<keyword evidence="5" id="KW-1185">Reference proteome</keyword>
<evidence type="ECO:0000313" key="5">
    <source>
        <dbReference type="Proteomes" id="UP000054771"/>
    </source>
</evidence>
<evidence type="ECO:0000256" key="3">
    <source>
        <dbReference type="PROSITE-ProRule" id="PRU00023"/>
    </source>
</evidence>
<name>A0A0U5G4W3_ASPCI</name>
<protein>
    <submittedName>
        <fullName evidence="4">Uncharacterized protein</fullName>
    </submittedName>
</protein>
<dbReference type="STRING" id="454130.A0A0U5G4W3"/>
<accession>A0A0U5G4W3</accession>
<evidence type="ECO:0000256" key="2">
    <source>
        <dbReference type="ARBA" id="ARBA00023043"/>
    </source>
</evidence>
<dbReference type="SUPFAM" id="SSF48403">
    <property type="entry name" value="Ankyrin repeat"/>
    <property type="match status" value="1"/>
</dbReference>
<dbReference type="GO" id="GO:0005634">
    <property type="term" value="C:nucleus"/>
    <property type="evidence" value="ECO:0007669"/>
    <property type="project" value="TreeGrafter"/>
</dbReference>
<dbReference type="PANTHER" id="PTHR24124">
    <property type="entry name" value="ANKYRIN REPEAT FAMILY A"/>
    <property type="match status" value="1"/>
</dbReference>
<dbReference type="Gene3D" id="1.25.40.20">
    <property type="entry name" value="Ankyrin repeat-containing domain"/>
    <property type="match status" value="1"/>
</dbReference>
<dbReference type="InterPro" id="IPR036770">
    <property type="entry name" value="Ankyrin_rpt-contain_sf"/>
</dbReference>
<dbReference type="OrthoDB" id="366390at2759"/>
<dbReference type="Pfam" id="PF12796">
    <property type="entry name" value="Ank_2"/>
    <property type="match status" value="1"/>
</dbReference>
<evidence type="ECO:0000313" key="4">
    <source>
        <dbReference type="EMBL" id="CEL05949.1"/>
    </source>
</evidence>